<reference evidence="1" key="1">
    <citation type="journal article" date="2022" name="Int. J. Mol. Sci.">
        <title>Draft Genome of Tanacetum Coccineum: Genomic Comparison of Closely Related Tanacetum-Family Plants.</title>
        <authorList>
            <person name="Yamashiro T."/>
            <person name="Shiraishi A."/>
            <person name="Nakayama K."/>
            <person name="Satake H."/>
        </authorList>
    </citation>
    <scope>NUCLEOTIDE SEQUENCE</scope>
</reference>
<keyword evidence="2" id="KW-1185">Reference proteome</keyword>
<dbReference type="Proteomes" id="UP001151760">
    <property type="component" value="Unassembled WGS sequence"/>
</dbReference>
<reference evidence="1" key="2">
    <citation type="submission" date="2022-01" db="EMBL/GenBank/DDBJ databases">
        <authorList>
            <person name="Yamashiro T."/>
            <person name="Shiraishi A."/>
            <person name="Satake H."/>
            <person name="Nakayama K."/>
        </authorList>
    </citation>
    <scope>NUCLEOTIDE SEQUENCE</scope>
</reference>
<dbReference type="Gene3D" id="3.30.420.10">
    <property type="entry name" value="Ribonuclease H-like superfamily/Ribonuclease H"/>
    <property type="match status" value="1"/>
</dbReference>
<proteinExistence type="predicted"/>
<accession>A0ABQ5AYS6</accession>
<dbReference type="EMBL" id="BQNB010012682">
    <property type="protein sequence ID" value="GJT06597.1"/>
    <property type="molecule type" value="Genomic_DNA"/>
</dbReference>
<comment type="caution">
    <text evidence="1">The sequence shown here is derived from an EMBL/GenBank/DDBJ whole genome shotgun (WGS) entry which is preliminary data.</text>
</comment>
<evidence type="ECO:0000313" key="1">
    <source>
        <dbReference type="EMBL" id="GJT06597.1"/>
    </source>
</evidence>
<organism evidence="1 2">
    <name type="scientific">Tanacetum coccineum</name>
    <dbReference type="NCBI Taxonomy" id="301880"/>
    <lineage>
        <taxon>Eukaryota</taxon>
        <taxon>Viridiplantae</taxon>
        <taxon>Streptophyta</taxon>
        <taxon>Embryophyta</taxon>
        <taxon>Tracheophyta</taxon>
        <taxon>Spermatophyta</taxon>
        <taxon>Magnoliopsida</taxon>
        <taxon>eudicotyledons</taxon>
        <taxon>Gunneridae</taxon>
        <taxon>Pentapetalae</taxon>
        <taxon>asterids</taxon>
        <taxon>campanulids</taxon>
        <taxon>Asterales</taxon>
        <taxon>Asteraceae</taxon>
        <taxon>Asteroideae</taxon>
        <taxon>Anthemideae</taxon>
        <taxon>Anthemidinae</taxon>
        <taxon>Tanacetum</taxon>
    </lineage>
</organism>
<protein>
    <submittedName>
        <fullName evidence="1">Retrotransposable element Tf2</fullName>
    </submittedName>
</protein>
<evidence type="ECO:0000313" key="2">
    <source>
        <dbReference type="Proteomes" id="UP001151760"/>
    </source>
</evidence>
<dbReference type="InterPro" id="IPR036397">
    <property type="entry name" value="RNaseH_sf"/>
</dbReference>
<gene>
    <name evidence="1" type="ORF">Tco_0841059</name>
</gene>
<name>A0ABQ5AYS6_9ASTR</name>
<sequence>MCRDKPKEWPNWIALAEYWYNNSYHTAINNTPFQVVFGQPPPAHIIYIHGESPLETMDRSLVIREAAIELLKFHLQRAQNRMKMVADKRRSEREFMLHGGYVDCGNDVWRMQGSLGVSRAIGDRHLGYAFCPLIFTMVVLLSQDTLHKASAKRLDDNNAQATSQVTAVPCVDRCDKPHAKRTHRQTSNEIQKNSRPDISVIDTDGAAIVHDRNTQDAKLLGRQLLISTDNLLKGIKPTSKGVK</sequence>